<dbReference type="Proteomes" id="UP000199184">
    <property type="component" value="Unassembled WGS sequence"/>
</dbReference>
<name>A0A1C3X7X9_9BRAD</name>
<reference evidence="2" key="1">
    <citation type="submission" date="2016-08" db="EMBL/GenBank/DDBJ databases">
        <authorList>
            <person name="Varghese N."/>
            <person name="Submissions Spin"/>
        </authorList>
    </citation>
    <scope>NUCLEOTIDE SEQUENCE [LARGE SCALE GENOMIC DNA]</scope>
    <source>
        <strain evidence="2">ERR11</strain>
    </source>
</reference>
<protein>
    <submittedName>
        <fullName evidence="1">Uncharacterized protein</fullName>
    </submittedName>
</protein>
<dbReference type="AlphaFoldDB" id="A0A1C3X7X9"/>
<sequence>MKPFQRLSHGDERTVTLQLSGIDTAELLDFLKYIGDHFTECADEYLKNGEHDKRAEMIDLAAIAAKHWLEINHQSVFRKPSGFKLPTLPTR</sequence>
<keyword evidence="2" id="KW-1185">Reference proteome</keyword>
<dbReference type="EMBL" id="FMAI01000013">
    <property type="protein sequence ID" value="SCB48373.1"/>
    <property type="molecule type" value="Genomic_DNA"/>
</dbReference>
<accession>A0A1C3X7X9</accession>
<evidence type="ECO:0000313" key="2">
    <source>
        <dbReference type="Proteomes" id="UP000199184"/>
    </source>
</evidence>
<gene>
    <name evidence="1" type="ORF">GA0061098_101326</name>
</gene>
<dbReference type="RefSeq" id="WP_091961988.1">
    <property type="nucleotide sequence ID" value="NZ_FMAI01000013.1"/>
</dbReference>
<evidence type="ECO:0000313" key="1">
    <source>
        <dbReference type="EMBL" id="SCB48373.1"/>
    </source>
</evidence>
<organism evidence="1 2">
    <name type="scientific">Bradyrhizobium shewense</name>
    <dbReference type="NCBI Taxonomy" id="1761772"/>
    <lineage>
        <taxon>Bacteria</taxon>
        <taxon>Pseudomonadati</taxon>
        <taxon>Pseudomonadota</taxon>
        <taxon>Alphaproteobacteria</taxon>
        <taxon>Hyphomicrobiales</taxon>
        <taxon>Nitrobacteraceae</taxon>
        <taxon>Bradyrhizobium</taxon>
    </lineage>
</organism>
<proteinExistence type="predicted"/>